<comment type="caution">
    <text evidence="11">The sequence shown here is derived from an EMBL/GenBank/DDBJ whole genome shotgun (WGS) entry which is preliminary data.</text>
</comment>
<dbReference type="NCBIfam" id="TIGR00016">
    <property type="entry name" value="ackA"/>
    <property type="match status" value="1"/>
</dbReference>
<feature type="binding site" evidence="9">
    <location>
        <begin position="215"/>
        <end position="219"/>
    </location>
    <ligand>
        <name>ATP</name>
        <dbReference type="ChEBI" id="CHEBI:30616"/>
    </ligand>
</feature>
<dbReference type="PANTHER" id="PTHR21060">
    <property type="entry name" value="ACETATE KINASE"/>
    <property type="match status" value="1"/>
</dbReference>
<evidence type="ECO:0000256" key="4">
    <source>
        <dbReference type="ARBA" id="ARBA00022723"/>
    </source>
</evidence>
<keyword evidence="4 9" id="KW-0479">Metal-binding</keyword>
<feature type="site" description="Transition state stabilizer" evidence="9">
    <location>
        <position position="248"/>
    </location>
</feature>
<dbReference type="EMBL" id="WIVE01000020">
    <property type="protein sequence ID" value="MQX36475.1"/>
    <property type="molecule type" value="Genomic_DNA"/>
</dbReference>
<dbReference type="OrthoDB" id="9802453at2"/>
<feature type="binding site" evidence="9">
    <location>
        <position position="18"/>
    </location>
    <ligand>
        <name>ATP</name>
        <dbReference type="ChEBI" id="CHEBI:30616"/>
    </ligand>
</feature>
<dbReference type="Proteomes" id="UP000434582">
    <property type="component" value="Unassembled WGS sequence"/>
</dbReference>
<evidence type="ECO:0000256" key="9">
    <source>
        <dbReference type="HAMAP-Rule" id="MF_00020"/>
    </source>
</evidence>
<feature type="binding site" evidence="9">
    <location>
        <begin position="335"/>
        <end position="339"/>
    </location>
    <ligand>
        <name>ATP</name>
        <dbReference type="ChEBI" id="CHEBI:30616"/>
    </ligand>
</feature>
<dbReference type="PANTHER" id="PTHR21060:SF21">
    <property type="entry name" value="ACETATE KINASE"/>
    <property type="match status" value="1"/>
</dbReference>
<name>A0A7X2D4S0_9PROT</name>
<dbReference type="InterPro" id="IPR004372">
    <property type="entry name" value="Ac/propionate_kinase"/>
</dbReference>
<evidence type="ECO:0000256" key="5">
    <source>
        <dbReference type="ARBA" id="ARBA00022741"/>
    </source>
</evidence>
<dbReference type="InterPro" id="IPR043129">
    <property type="entry name" value="ATPase_NBD"/>
</dbReference>
<dbReference type="AlphaFoldDB" id="A0A7X2D4S0"/>
<evidence type="ECO:0000256" key="2">
    <source>
        <dbReference type="ARBA" id="ARBA00022490"/>
    </source>
</evidence>
<comment type="function">
    <text evidence="9">Catalyzes the formation of acetyl phosphate from acetate and ATP. Can also catalyze the reverse reaction.</text>
</comment>
<feature type="binding site" evidence="9">
    <location>
        <position position="11"/>
    </location>
    <ligand>
        <name>Mg(2+)</name>
        <dbReference type="ChEBI" id="CHEBI:18420"/>
    </ligand>
</feature>
<gene>
    <name evidence="9" type="primary">ackA</name>
    <name evidence="11" type="ORF">GHC57_08095</name>
</gene>
<evidence type="ECO:0000256" key="10">
    <source>
        <dbReference type="RuleBase" id="RU003835"/>
    </source>
</evidence>
<feature type="binding site" evidence="9">
    <location>
        <position position="388"/>
    </location>
    <ligand>
        <name>Mg(2+)</name>
        <dbReference type="ChEBI" id="CHEBI:18420"/>
    </ligand>
</feature>
<keyword evidence="2 9" id="KW-0963">Cytoplasm</keyword>
<evidence type="ECO:0000256" key="6">
    <source>
        <dbReference type="ARBA" id="ARBA00022777"/>
    </source>
</evidence>
<comment type="pathway">
    <text evidence="9">Metabolic intermediate biosynthesis; acetyl-CoA biosynthesis; acetyl-CoA from acetate: step 1/2.</text>
</comment>
<dbReference type="GO" id="GO:0000287">
    <property type="term" value="F:magnesium ion binding"/>
    <property type="evidence" value="ECO:0007669"/>
    <property type="project" value="UniProtKB-UniRule"/>
</dbReference>
<dbReference type="UniPathway" id="UPA00340">
    <property type="reaction ID" value="UER00458"/>
</dbReference>
<dbReference type="HAMAP" id="MF_00020">
    <property type="entry name" value="Acetate_kinase"/>
    <property type="match status" value="1"/>
</dbReference>
<dbReference type="InterPro" id="IPR023865">
    <property type="entry name" value="Aliphatic_acid_kinase_CS"/>
</dbReference>
<reference evidence="11 12" key="1">
    <citation type="submission" date="2019-10" db="EMBL/GenBank/DDBJ databases">
        <title>Draft whole-genome sequence of the purple nonsulfur photosynthetic bacterium Roseospira navarrensis DSM 15114.</title>
        <authorList>
            <person name="Kyndt J.A."/>
            <person name="Meyer T.E."/>
        </authorList>
    </citation>
    <scope>NUCLEOTIDE SEQUENCE [LARGE SCALE GENOMIC DNA]</scope>
    <source>
        <strain evidence="11 12">DSM 15114</strain>
    </source>
</reference>
<keyword evidence="7 9" id="KW-0067">ATP-binding</keyword>
<comment type="subunit">
    <text evidence="9">Homodimer.</text>
</comment>
<dbReference type="GO" id="GO:0005524">
    <property type="term" value="F:ATP binding"/>
    <property type="evidence" value="ECO:0007669"/>
    <property type="project" value="UniProtKB-KW"/>
</dbReference>
<evidence type="ECO:0000256" key="1">
    <source>
        <dbReference type="ARBA" id="ARBA00008748"/>
    </source>
</evidence>
<keyword evidence="5 9" id="KW-0547">Nucleotide-binding</keyword>
<proteinExistence type="inferred from homology"/>
<comment type="catalytic activity">
    <reaction evidence="9">
        <text>acetate + ATP = acetyl phosphate + ADP</text>
        <dbReference type="Rhea" id="RHEA:11352"/>
        <dbReference type="ChEBI" id="CHEBI:22191"/>
        <dbReference type="ChEBI" id="CHEBI:30089"/>
        <dbReference type="ChEBI" id="CHEBI:30616"/>
        <dbReference type="ChEBI" id="CHEBI:456216"/>
        <dbReference type="EC" id="2.7.2.1"/>
    </reaction>
</comment>
<dbReference type="InterPro" id="IPR000890">
    <property type="entry name" value="Aliphatic_acid_kin_short-chain"/>
</dbReference>
<dbReference type="PIRSF" id="PIRSF000722">
    <property type="entry name" value="Acetate_prop_kin"/>
    <property type="match status" value="1"/>
</dbReference>
<keyword evidence="12" id="KW-1185">Reference proteome</keyword>
<feature type="site" description="Transition state stabilizer" evidence="9">
    <location>
        <position position="188"/>
    </location>
</feature>
<comment type="subcellular location">
    <subcellularLocation>
        <location evidence="9">Cytoplasm</location>
    </subcellularLocation>
</comment>
<dbReference type="SUPFAM" id="SSF53067">
    <property type="entry name" value="Actin-like ATPase domain"/>
    <property type="match status" value="2"/>
</dbReference>
<keyword evidence="6 9" id="KW-0418">Kinase</keyword>
<organism evidence="11 12">
    <name type="scientific">Roseospira navarrensis</name>
    <dbReference type="NCBI Taxonomy" id="140058"/>
    <lineage>
        <taxon>Bacteria</taxon>
        <taxon>Pseudomonadati</taxon>
        <taxon>Pseudomonadota</taxon>
        <taxon>Alphaproteobacteria</taxon>
        <taxon>Rhodospirillales</taxon>
        <taxon>Rhodospirillaceae</taxon>
        <taxon>Roseospira</taxon>
    </lineage>
</organism>
<dbReference type="Gene3D" id="3.30.420.40">
    <property type="match status" value="2"/>
</dbReference>
<feature type="active site" description="Proton donor/acceptor" evidence="9">
    <location>
        <position position="157"/>
    </location>
</feature>
<protein>
    <recommendedName>
        <fullName evidence="9">Acetate kinase</fullName>
        <ecNumber evidence="9">2.7.2.1</ecNumber>
    </recommendedName>
    <alternativeName>
        <fullName evidence="9">Acetokinase</fullName>
    </alternativeName>
</protein>
<keyword evidence="3 9" id="KW-0808">Transferase</keyword>
<evidence type="ECO:0000313" key="12">
    <source>
        <dbReference type="Proteomes" id="UP000434582"/>
    </source>
</evidence>
<feature type="binding site" evidence="9">
    <location>
        <position position="100"/>
    </location>
    <ligand>
        <name>substrate</name>
    </ligand>
</feature>
<accession>A0A7X2D4S0</accession>
<feature type="binding site" evidence="9">
    <location>
        <begin position="290"/>
        <end position="292"/>
    </location>
    <ligand>
        <name>ATP</name>
        <dbReference type="ChEBI" id="CHEBI:30616"/>
    </ligand>
</feature>
<dbReference type="EC" id="2.7.2.1" evidence="9"/>
<comment type="cofactor">
    <cofactor evidence="9">
        <name>Mg(2+)</name>
        <dbReference type="ChEBI" id="CHEBI:18420"/>
    </cofactor>
    <cofactor evidence="9">
        <name>Mn(2+)</name>
        <dbReference type="ChEBI" id="CHEBI:29035"/>
    </cofactor>
    <text evidence="9">Mg(2+). Can also accept Mn(2+).</text>
</comment>
<evidence type="ECO:0000313" key="11">
    <source>
        <dbReference type="EMBL" id="MQX36475.1"/>
    </source>
</evidence>
<dbReference type="GO" id="GO:0006085">
    <property type="term" value="P:acetyl-CoA biosynthetic process"/>
    <property type="evidence" value="ECO:0007669"/>
    <property type="project" value="UniProtKB-UniRule"/>
</dbReference>
<evidence type="ECO:0000256" key="8">
    <source>
        <dbReference type="ARBA" id="ARBA00022842"/>
    </source>
</evidence>
<comment type="similarity">
    <text evidence="1 9 10">Belongs to the acetokinase family.</text>
</comment>
<dbReference type="PROSITE" id="PS01075">
    <property type="entry name" value="ACETATE_KINASE_1"/>
    <property type="match status" value="1"/>
</dbReference>
<dbReference type="PROSITE" id="PS01076">
    <property type="entry name" value="ACETATE_KINASE_2"/>
    <property type="match status" value="1"/>
</dbReference>
<dbReference type="GO" id="GO:0005829">
    <property type="term" value="C:cytosol"/>
    <property type="evidence" value="ECO:0007669"/>
    <property type="project" value="TreeGrafter"/>
</dbReference>
<evidence type="ECO:0000256" key="7">
    <source>
        <dbReference type="ARBA" id="ARBA00022840"/>
    </source>
</evidence>
<dbReference type="Pfam" id="PF00871">
    <property type="entry name" value="Acetate_kinase"/>
    <property type="match status" value="1"/>
</dbReference>
<dbReference type="RefSeq" id="WP_153343014.1">
    <property type="nucleotide sequence ID" value="NZ_WIVE01000020.1"/>
</dbReference>
<evidence type="ECO:0000256" key="3">
    <source>
        <dbReference type="ARBA" id="ARBA00022679"/>
    </source>
</evidence>
<keyword evidence="8 9" id="KW-0460">Magnesium</keyword>
<dbReference type="GO" id="GO:0006083">
    <property type="term" value="P:acetate metabolic process"/>
    <property type="evidence" value="ECO:0007669"/>
    <property type="project" value="TreeGrafter"/>
</dbReference>
<dbReference type="GO" id="GO:0008776">
    <property type="term" value="F:acetate kinase activity"/>
    <property type="evidence" value="ECO:0007669"/>
    <property type="project" value="UniProtKB-UniRule"/>
</dbReference>
<dbReference type="PRINTS" id="PR00471">
    <property type="entry name" value="ACETATEKNASE"/>
</dbReference>
<sequence length="401" mass="42135">MTDTRHILTLNAGSSSLKVSLWHLGETPDHLEELAHGQIENLGSAPHFVLKGPGGAVLTEHRWAAGDPDGPGDHKGALDLILTWKREHVGDLDIAAIGHRVVHGGPELDRPIVLDDTTLGRLDRLVPLAPLHQPHNLRGVHAARAAFPDALQVACFDTAFHRGHPWVNDTYALPAEYYNEGVRRYGFHGLSYEYVAGALGRTAPDVLAGRVVVAHLGNGASLCAMQGGRSIECTLGFTALDGLAMGTRCGQLDPGVVLWLMDEKGMDTKAVSDLLYKQSGLKGLSGLSHDMRTLEAAGTREAAGAVAYFEARVRREIGALAATLGGLDGLVFAGGIGENASGLRARICGGLGFLGVTLDPARNIAGADAGRISADGAGVAVHVIETNEEAMIAAHTRALMA</sequence>